<evidence type="ECO:0000313" key="2">
    <source>
        <dbReference type="Proteomes" id="UP000182045"/>
    </source>
</evidence>
<protein>
    <recommendedName>
        <fullName evidence="3">Transposase</fullName>
    </recommendedName>
</protein>
<comment type="caution">
    <text evidence="1">The sequence shown here is derived from an EMBL/GenBank/DDBJ whole genome shotgun (WGS) entry which is preliminary data.</text>
</comment>
<keyword evidence="2" id="KW-1185">Reference proteome</keyword>
<proteinExistence type="predicted"/>
<dbReference type="RefSeq" id="WP_072245431.1">
    <property type="nucleotide sequence ID" value="NZ_FBYC01000004.1"/>
</dbReference>
<organism evidence="1 2">
    <name type="scientific">Roseibaca calidilacus</name>
    <dbReference type="NCBI Taxonomy" id="1666912"/>
    <lineage>
        <taxon>Bacteria</taxon>
        <taxon>Pseudomonadati</taxon>
        <taxon>Pseudomonadota</taxon>
        <taxon>Alphaproteobacteria</taxon>
        <taxon>Rhodobacterales</taxon>
        <taxon>Paracoccaceae</taxon>
        <taxon>Roseinatronobacter</taxon>
    </lineage>
</organism>
<sequence>MPTFGARDMEIASWLIVQPAGLCHAEIAQECAARFGSDAWGEDRIRATLVSLPRKGGAMPMAMRNAEVLAFVNARIGTMTFSALAEECRARFGDKAPSRSGLHRYAHRIGGLKRTLNRQLNGL</sequence>
<reference evidence="1 2" key="1">
    <citation type="submission" date="2016-01" db="EMBL/GenBank/DDBJ databases">
        <authorList>
            <person name="Varghese N."/>
        </authorList>
    </citation>
    <scope>NUCLEOTIDE SEQUENCE [LARGE SCALE GENOMIC DNA]</scope>
    <source>
        <strain evidence="1 2">HL-91</strain>
    </source>
</reference>
<accession>A0ABP2BSY0</accession>
<gene>
    <name evidence="1" type="ORF">Ga0058931_1085</name>
</gene>
<dbReference type="Proteomes" id="UP000182045">
    <property type="component" value="Unassembled WGS sequence"/>
</dbReference>
<evidence type="ECO:0008006" key="3">
    <source>
        <dbReference type="Google" id="ProtNLM"/>
    </source>
</evidence>
<evidence type="ECO:0000313" key="1">
    <source>
        <dbReference type="EMBL" id="CUX80376.1"/>
    </source>
</evidence>
<name>A0ABP2BSY0_9RHOB</name>
<dbReference type="EMBL" id="FBYC01000004">
    <property type="protein sequence ID" value="CUX80376.1"/>
    <property type="molecule type" value="Genomic_DNA"/>
</dbReference>